<organism evidence="1">
    <name type="scientific">Thermosporothrix sp. COM3</name>
    <dbReference type="NCBI Taxonomy" id="2490863"/>
    <lineage>
        <taxon>Bacteria</taxon>
        <taxon>Bacillati</taxon>
        <taxon>Chloroflexota</taxon>
        <taxon>Ktedonobacteria</taxon>
        <taxon>Ktedonobacterales</taxon>
        <taxon>Thermosporotrichaceae</taxon>
        <taxon>Thermosporothrix</taxon>
    </lineage>
</organism>
<dbReference type="EMBL" id="AP019376">
    <property type="protein sequence ID" value="BBH88994.1"/>
    <property type="molecule type" value="Genomic_DNA"/>
</dbReference>
<evidence type="ECO:0000313" key="1">
    <source>
        <dbReference type="EMBL" id="BBH88994.1"/>
    </source>
</evidence>
<protein>
    <submittedName>
        <fullName evidence="1">Uncharacterized protein</fullName>
    </submittedName>
</protein>
<sequence>MQIHGSHMLHKLAGKKTFLFRAYLHMEKPVGEEQSRAITLQIGDQVMGNGIEDDIKPKTARRFSTATSLVAP</sequence>
<proteinExistence type="predicted"/>
<dbReference type="AlphaFoldDB" id="A0A455SV18"/>
<accession>A0A455SV18</accession>
<name>A0A455SV18_9CHLR</name>
<gene>
    <name evidence="1" type="ORF">KTC_37450</name>
</gene>
<reference evidence="1" key="1">
    <citation type="submission" date="2018-12" db="EMBL/GenBank/DDBJ databases">
        <title>Novel natural products biosynthetic potential of the class Ktedonobacteria.</title>
        <authorList>
            <person name="Zheng Y."/>
            <person name="Saitou A."/>
            <person name="Wang C.M."/>
            <person name="Toyoda A."/>
            <person name="Minakuchi Y."/>
            <person name="Sekiguchi Y."/>
            <person name="Ueda K."/>
            <person name="Takano H."/>
            <person name="Sakai Y."/>
            <person name="Yokota A."/>
            <person name="Yabe S."/>
        </authorList>
    </citation>
    <scope>NUCLEOTIDE SEQUENCE</scope>
    <source>
        <strain evidence="1">COM3</strain>
    </source>
</reference>